<evidence type="ECO:0000259" key="1">
    <source>
        <dbReference type="Pfam" id="PF18117"/>
    </source>
</evidence>
<evidence type="ECO:0000313" key="3">
    <source>
        <dbReference type="Proteomes" id="UP000824120"/>
    </source>
</evidence>
<dbReference type="GO" id="GO:0052689">
    <property type="term" value="F:carboxylic ester hydrolase activity"/>
    <property type="evidence" value="ECO:0007669"/>
    <property type="project" value="InterPro"/>
</dbReference>
<dbReference type="AlphaFoldDB" id="A0A9J6AB47"/>
<dbReference type="EMBL" id="JACXVP010000002">
    <property type="protein sequence ID" value="KAG5621712.1"/>
    <property type="molecule type" value="Genomic_DNA"/>
</dbReference>
<gene>
    <name evidence="2" type="ORF">H5410_006930</name>
</gene>
<dbReference type="InterPro" id="IPR044603">
    <property type="entry name" value="SAG101-like"/>
</dbReference>
<feature type="domain" description="EDS1 EP" evidence="1">
    <location>
        <begin position="62"/>
        <end position="230"/>
    </location>
</feature>
<keyword evidence="3" id="KW-1185">Reference proteome</keyword>
<reference evidence="2 3" key="1">
    <citation type="submission" date="2020-09" db="EMBL/GenBank/DDBJ databases">
        <title>De no assembly of potato wild relative species, Solanum commersonii.</title>
        <authorList>
            <person name="Cho K."/>
        </authorList>
    </citation>
    <scope>NUCLEOTIDE SEQUENCE [LARGE SCALE GENOMIC DNA]</scope>
    <source>
        <strain evidence="2">LZ3.2</strain>
        <tissue evidence="2">Leaf</tissue>
    </source>
</reference>
<proteinExistence type="predicted"/>
<evidence type="ECO:0000313" key="2">
    <source>
        <dbReference type="EMBL" id="KAG5621712.1"/>
    </source>
</evidence>
<dbReference type="Proteomes" id="UP000824120">
    <property type="component" value="Chromosome 2"/>
</dbReference>
<name>A0A9J6AB47_SOLCO</name>
<dbReference type="InterPro" id="IPR041266">
    <property type="entry name" value="EDS1_EP"/>
</dbReference>
<comment type="caution">
    <text evidence="2">The sequence shown here is derived from an EMBL/GenBank/DDBJ whole genome shotgun (WGS) entry which is preliminary data.</text>
</comment>
<dbReference type="Pfam" id="PF18117">
    <property type="entry name" value="EDS1_EP"/>
    <property type="match status" value="1"/>
</dbReference>
<accession>A0A9J6AB47</accession>
<dbReference type="PANTHER" id="PTHR46898:SF3">
    <property type="entry name" value="FUNGAL LIPASE-LIKE DOMAIN-CONTAINING PROTEIN"/>
    <property type="match status" value="1"/>
</dbReference>
<dbReference type="GO" id="GO:0006952">
    <property type="term" value="P:defense response"/>
    <property type="evidence" value="ECO:0007669"/>
    <property type="project" value="InterPro"/>
</dbReference>
<sequence>MDQLQAGINLQLEAVGIGGRQTSSMSSLRNNVKKRVEESFSKKSNAFDASKKLNKMKEAMAWQEWYMKVTLNEGGYYDSYKRSDFRGRDVVKSRQEIGKYQRVLNKYWKAKVAEVEEMPQSEKAVFRTCWLYSGTNYRRMVEPLDIVEYYMKSGNTDYVNLGRSEHYKKLKEWRKEDNPSGSGNDRRKFVSLTEDSCFWAYVEEAIINCKRLREGSLEEKENAREYLVNFWGICNEYDKELFSI</sequence>
<dbReference type="OrthoDB" id="1665063at2759"/>
<protein>
    <recommendedName>
        <fullName evidence="1">EDS1 EP domain-containing protein</fullName>
    </recommendedName>
</protein>
<dbReference type="PANTHER" id="PTHR46898">
    <property type="entry name" value="SENESCENCE-ASSOCIATED CARBOXYLESTERASE 101"/>
    <property type="match status" value="1"/>
</dbReference>
<organism evidence="2 3">
    <name type="scientific">Solanum commersonii</name>
    <name type="common">Commerson's wild potato</name>
    <name type="synonym">Commerson's nightshade</name>
    <dbReference type="NCBI Taxonomy" id="4109"/>
    <lineage>
        <taxon>Eukaryota</taxon>
        <taxon>Viridiplantae</taxon>
        <taxon>Streptophyta</taxon>
        <taxon>Embryophyta</taxon>
        <taxon>Tracheophyta</taxon>
        <taxon>Spermatophyta</taxon>
        <taxon>Magnoliopsida</taxon>
        <taxon>eudicotyledons</taxon>
        <taxon>Gunneridae</taxon>
        <taxon>Pentapetalae</taxon>
        <taxon>asterids</taxon>
        <taxon>lamiids</taxon>
        <taxon>Solanales</taxon>
        <taxon>Solanaceae</taxon>
        <taxon>Solanoideae</taxon>
        <taxon>Solaneae</taxon>
        <taxon>Solanum</taxon>
    </lineage>
</organism>